<dbReference type="CDD" id="cd03809">
    <property type="entry name" value="GT4_MtfB-like"/>
    <property type="match status" value="1"/>
</dbReference>
<sequence length="391" mass="44724">MNIVIDITRLMRRKLKKQTITGIDRVTQAFVNHYSGRGLALVRWSGRSWILPQVQSQALFKWLNSEGTRSQLAKYILSGIFSRKKMTKEKQTFLLNTGHVGLGQSDYQRLAKEEGIKPVFIVHDTIPIVYPEYCSPGEDRRYHEKMASILPLASAIITNSEATLNDLILYSKQHNYNLPYTKAILLGSGIPPAIEPGLRPLQKPYFVMLSTIEPRKNHLLILQIWRQLVEQMGENAPHLVIIGKRGWECENVVDILERCHLLKTFVTELSHCPDADLVTYLSHSQALLFPSFSEGFGLPLVEALTLKVPVIASDLAVFKEIAGNIPEYIDPLDGKRWKELILEYATSESICRREQIERIHHFKYPSWAEYFEQMDSVLKEINCTSHKDIVA</sequence>
<dbReference type="RefSeq" id="WP_058506452.1">
    <property type="nucleotide sequence ID" value="NZ_CAAAIK010000019.1"/>
</dbReference>
<dbReference type="InterPro" id="IPR001296">
    <property type="entry name" value="Glyco_trans_1"/>
</dbReference>
<name>A0A0W0Y4A0_9GAMM</name>
<proteinExistence type="predicted"/>
<evidence type="ECO:0000313" key="3">
    <source>
        <dbReference type="Proteomes" id="UP000054618"/>
    </source>
</evidence>
<dbReference type="Gene3D" id="3.40.50.2000">
    <property type="entry name" value="Glycogen Phosphorylase B"/>
    <property type="match status" value="1"/>
</dbReference>
<dbReference type="Pfam" id="PF00534">
    <property type="entry name" value="Glycos_transf_1"/>
    <property type="match status" value="1"/>
</dbReference>
<keyword evidence="2" id="KW-0808">Transferase</keyword>
<evidence type="ECO:0000259" key="1">
    <source>
        <dbReference type="Pfam" id="PF00534"/>
    </source>
</evidence>
<accession>A0A0W0Y4A0</accession>
<dbReference type="PATRIC" id="fig|45073.5.peg.343"/>
<comment type="caution">
    <text evidence="2">The sequence shown here is derived from an EMBL/GenBank/DDBJ whole genome shotgun (WGS) entry which is preliminary data.</text>
</comment>
<keyword evidence="3" id="KW-1185">Reference proteome</keyword>
<dbReference type="SUPFAM" id="SSF53756">
    <property type="entry name" value="UDP-Glycosyltransferase/glycogen phosphorylase"/>
    <property type="match status" value="1"/>
</dbReference>
<dbReference type="Proteomes" id="UP000054618">
    <property type="component" value="Unassembled WGS sequence"/>
</dbReference>
<protein>
    <submittedName>
        <fullName evidence="2">Putative glycosyl transferase</fullName>
    </submittedName>
</protein>
<evidence type="ECO:0000313" key="2">
    <source>
        <dbReference type="EMBL" id="KTD51474.1"/>
    </source>
</evidence>
<organism evidence="2 3">
    <name type="scientific">Legionella quinlivanii</name>
    <dbReference type="NCBI Taxonomy" id="45073"/>
    <lineage>
        <taxon>Bacteria</taxon>
        <taxon>Pseudomonadati</taxon>
        <taxon>Pseudomonadota</taxon>
        <taxon>Gammaproteobacteria</taxon>
        <taxon>Legionellales</taxon>
        <taxon>Legionellaceae</taxon>
        <taxon>Legionella</taxon>
    </lineage>
</organism>
<gene>
    <name evidence="2" type="ORF">Lqui_0318</name>
</gene>
<dbReference type="AlphaFoldDB" id="A0A0W0Y4A0"/>
<reference evidence="2 3" key="1">
    <citation type="submission" date="2015-11" db="EMBL/GenBank/DDBJ databases">
        <title>Genomic analysis of 38 Legionella species identifies large and diverse effector repertoires.</title>
        <authorList>
            <person name="Burstein D."/>
            <person name="Amaro F."/>
            <person name="Zusman T."/>
            <person name="Lifshitz Z."/>
            <person name="Cohen O."/>
            <person name="Gilbert J.A."/>
            <person name="Pupko T."/>
            <person name="Shuman H.A."/>
            <person name="Segal G."/>
        </authorList>
    </citation>
    <scope>NUCLEOTIDE SEQUENCE [LARGE SCALE GENOMIC DNA]</scope>
    <source>
        <strain evidence="2 3">CDC#1442-AUS-E</strain>
    </source>
</reference>
<feature type="domain" description="Glycosyl transferase family 1" evidence="1">
    <location>
        <begin position="198"/>
        <end position="324"/>
    </location>
</feature>
<dbReference type="PANTHER" id="PTHR46401:SF9">
    <property type="entry name" value="MANNOSYLTRANSFERASE A"/>
    <property type="match status" value="1"/>
</dbReference>
<dbReference type="STRING" id="45073.Lqui_0318"/>
<dbReference type="OrthoDB" id="9764577at2"/>
<dbReference type="EMBL" id="LNYS01000006">
    <property type="protein sequence ID" value="KTD51474.1"/>
    <property type="molecule type" value="Genomic_DNA"/>
</dbReference>
<dbReference type="PANTHER" id="PTHR46401">
    <property type="entry name" value="GLYCOSYLTRANSFERASE WBBK-RELATED"/>
    <property type="match status" value="1"/>
</dbReference>
<dbReference type="GO" id="GO:0016757">
    <property type="term" value="F:glycosyltransferase activity"/>
    <property type="evidence" value="ECO:0007669"/>
    <property type="project" value="InterPro"/>
</dbReference>